<dbReference type="Gene3D" id="2.10.109.10">
    <property type="entry name" value="Umud Fragment, subunit A"/>
    <property type="match status" value="1"/>
</dbReference>
<evidence type="ECO:0000256" key="3">
    <source>
        <dbReference type="ARBA" id="ARBA00023015"/>
    </source>
</evidence>
<dbReference type="STRING" id="1903952.BIT28_16405"/>
<dbReference type="InterPro" id="IPR036286">
    <property type="entry name" value="LexA/Signal_pep-like_sf"/>
</dbReference>
<keyword evidence="9" id="KW-1185">Reference proteome</keyword>
<sequence>MKGSFEEQLKELKKLTNTSKNVDLARVLGKSPKTISNWKHRNHIPDDIFIKARDISQKGSMTAPHGYVELPFFEVEVSAGHGALVEREELSSSMVFSESYLRNEVGVNPNNILLMPIKGDSMHPTLKHGGVMMVHRVNEFADDGVYVFRFDSRLMVKRLQYSKAGLKVVSDNETYEPWELSKEEVQAEDFEVIGKVVWTGQRM</sequence>
<evidence type="ECO:0000313" key="9">
    <source>
        <dbReference type="Proteomes" id="UP000186905"/>
    </source>
</evidence>
<dbReference type="PANTHER" id="PTHR40661">
    <property type="match status" value="1"/>
</dbReference>
<dbReference type="Pfam" id="PF07022">
    <property type="entry name" value="Phage_CI_repr"/>
    <property type="match status" value="1"/>
</dbReference>
<protein>
    <submittedName>
        <fullName evidence="8">Transcriptional regulator</fullName>
    </submittedName>
</protein>
<feature type="domain" description="Bacteriophage CI repressor N-terminal" evidence="7">
    <location>
        <begin position="9"/>
        <end position="50"/>
    </location>
</feature>
<evidence type="ECO:0000313" key="8">
    <source>
        <dbReference type="EMBL" id="OLQ70307.1"/>
    </source>
</evidence>
<keyword evidence="1" id="KW-0645">Protease</keyword>
<evidence type="ECO:0000256" key="5">
    <source>
        <dbReference type="ARBA" id="ARBA00023163"/>
    </source>
</evidence>
<gene>
    <name evidence="8" type="ORF">BIT28_16405</name>
</gene>
<dbReference type="InterPro" id="IPR019756">
    <property type="entry name" value="Pept_S26A_signal_pept_1_Ser-AS"/>
</dbReference>
<dbReference type="InterPro" id="IPR015927">
    <property type="entry name" value="Peptidase_S24_S26A/B/C"/>
</dbReference>
<dbReference type="GO" id="GO:0045892">
    <property type="term" value="P:negative regulation of DNA-templated transcription"/>
    <property type="evidence" value="ECO:0007669"/>
    <property type="project" value="InterPro"/>
</dbReference>
<evidence type="ECO:0000256" key="4">
    <source>
        <dbReference type="ARBA" id="ARBA00023125"/>
    </source>
</evidence>
<dbReference type="SUPFAM" id="SSF51306">
    <property type="entry name" value="LexA/Signal peptidase"/>
    <property type="match status" value="1"/>
</dbReference>
<evidence type="ECO:0000256" key="1">
    <source>
        <dbReference type="ARBA" id="ARBA00022670"/>
    </source>
</evidence>
<name>A0A1Q9G7J9_9GAMM</name>
<evidence type="ECO:0000259" key="7">
    <source>
        <dbReference type="Pfam" id="PF07022"/>
    </source>
</evidence>
<dbReference type="GO" id="GO:0016020">
    <property type="term" value="C:membrane"/>
    <property type="evidence" value="ECO:0007669"/>
    <property type="project" value="InterPro"/>
</dbReference>
<dbReference type="InterPro" id="IPR010982">
    <property type="entry name" value="Lambda_DNA-bd_dom_sf"/>
</dbReference>
<organism evidence="8 9">
    <name type="scientific">Photobacterium proteolyticum</name>
    <dbReference type="NCBI Taxonomy" id="1903952"/>
    <lineage>
        <taxon>Bacteria</taxon>
        <taxon>Pseudomonadati</taxon>
        <taxon>Pseudomonadota</taxon>
        <taxon>Gammaproteobacteria</taxon>
        <taxon>Vibrionales</taxon>
        <taxon>Vibrionaceae</taxon>
        <taxon>Photobacterium</taxon>
    </lineage>
</organism>
<keyword evidence="2" id="KW-0378">Hydrolase</keyword>
<keyword evidence="3" id="KW-0805">Transcription regulation</keyword>
<keyword evidence="4" id="KW-0238">DNA-binding</keyword>
<keyword evidence="5" id="KW-0804">Transcription</keyword>
<accession>A0A1Q9G7J9</accession>
<dbReference type="RefSeq" id="WP_075767880.1">
    <property type="nucleotide sequence ID" value="NZ_MJIL01000098.1"/>
</dbReference>
<evidence type="ECO:0000259" key="6">
    <source>
        <dbReference type="Pfam" id="PF00717"/>
    </source>
</evidence>
<dbReference type="AlphaFoldDB" id="A0A1Q9G7J9"/>
<dbReference type="PANTHER" id="PTHR40661:SF3">
    <property type="entry name" value="FELS-1 PROPHAGE TRANSCRIPTIONAL REGULATOR"/>
    <property type="match status" value="1"/>
</dbReference>
<dbReference type="Pfam" id="PF00717">
    <property type="entry name" value="Peptidase_S24"/>
    <property type="match status" value="1"/>
</dbReference>
<dbReference type="GO" id="GO:0003677">
    <property type="term" value="F:DNA binding"/>
    <property type="evidence" value="ECO:0007669"/>
    <property type="project" value="UniProtKB-KW"/>
</dbReference>
<dbReference type="EMBL" id="MJIL01000098">
    <property type="protein sequence ID" value="OLQ70307.1"/>
    <property type="molecule type" value="Genomic_DNA"/>
</dbReference>
<reference evidence="8 9" key="1">
    <citation type="submission" date="2016-09" db="EMBL/GenBank/DDBJ databases">
        <title>Photobacterium proteolyticum sp. nov. a protease producing bacterium isolated from ocean sediments of Laizhou Bay.</title>
        <authorList>
            <person name="Li Y."/>
        </authorList>
    </citation>
    <scope>NUCLEOTIDE SEQUENCE [LARGE SCALE GENOMIC DNA]</scope>
    <source>
        <strain evidence="8 9">13-12</strain>
    </source>
</reference>
<dbReference type="Gene3D" id="1.10.260.40">
    <property type="entry name" value="lambda repressor-like DNA-binding domains"/>
    <property type="match status" value="1"/>
</dbReference>
<dbReference type="GO" id="GO:0006508">
    <property type="term" value="P:proteolysis"/>
    <property type="evidence" value="ECO:0007669"/>
    <property type="project" value="UniProtKB-KW"/>
</dbReference>
<dbReference type="CDD" id="cd06529">
    <property type="entry name" value="S24_LexA-like"/>
    <property type="match status" value="1"/>
</dbReference>
<dbReference type="GO" id="GO:0004252">
    <property type="term" value="F:serine-type endopeptidase activity"/>
    <property type="evidence" value="ECO:0007669"/>
    <property type="project" value="InterPro"/>
</dbReference>
<dbReference type="OrthoDB" id="9791537at2"/>
<dbReference type="InterPro" id="IPR039418">
    <property type="entry name" value="LexA-like"/>
</dbReference>
<dbReference type="PROSITE" id="PS00501">
    <property type="entry name" value="SPASE_I_1"/>
    <property type="match status" value="1"/>
</dbReference>
<evidence type="ECO:0000256" key="2">
    <source>
        <dbReference type="ARBA" id="ARBA00022801"/>
    </source>
</evidence>
<dbReference type="InterPro" id="IPR010744">
    <property type="entry name" value="Phage_CI_N"/>
</dbReference>
<feature type="domain" description="Peptidase S24/S26A/S26B/S26C" evidence="6">
    <location>
        <begin position="71"/>
        <end position="197"/>
    </location>
</feature>
<proteinExistence type="predicted"/>
<comment type="caution">
    <text evidence="8">The sequence shown here is derived from an EMBL/GenBank/DDBJ whole genome shotgun (WGS) entry which is preliminary data.</text>
</comment>
<dbReference type="Proteomes" id="UP000186905">
    <property type="component" value="Unassembled WGS sequence"/>
</dbReference>